<proteinExistence type="inferred from homology"/>
<dbReference type="Pfam" id="PF02581">
    <property type="entry name" value="TMP-TENI"/>
    <property type="match status" value="1"/>
</dbReference>
<feature type="binding site" evidence="9">
    <location>
        <position position="106"/>
    </location>
    <ligand>
        <name>4-amino-2-methyl-5-(diphosphooxymethyl)pyrimidine</name>
        <dbReference type="ChEBI" id="CHEBI:57841"/>
    </ligand>
</feature>
<keyword evidence="4 9" id="KW-0460">Magnesium</keyword>
<feature type="binding site" evidence="9">
    <location>
        <begin position="35"/>
        <end position="39"/>
    </location>
    <ligand>
        <name>4-amino-2-methyl-5-(diphosphooxymethyl)pyrimidine</name>
        <dbReference type="ChEBI" id="CHEBI:57841"/>
    </ligand>
</feature>
<protein>
    <recommendedName>
        <fullName evidence="9">Thiamine-phosphate synthase</fullName>
        <shortName evidence="9">TP synthase</shortName>
        <shortName evidence="9">TPS</shortName>
        <ecNumber evidence="9">2.5.1.3</ecNumber>
    </recommendedName>
    <alternativeName>
        <fullName evidence="9">Thiamine-phosphate pyrophosphorylase</fullName>
        <shortName evidence="9">TMP pyrophosphorylase</shortName>
        <shortName evidence="9">TMP-PPase</shortName>
    </alternativeName>
</protein>
<feature type="binding site" evidence="9">
    <location>
        <position position="68"/>
    </location>
    <ligand>
        <name>Mg(2+)</name>
        <dbReference type="ChEBI" id="CHEBI:18420"/>
    </ligand>
</feature>
<reference evidence="14" key="1">
    <citation type="journal article" date="2019" name="Int. J. Syst. Evol. Microbiol.">
        <title>The Global Catalogue of Microorganisms (GCM) 10K type strain sequencing project: providing services to taxonomists for standard genome sequencing and annotation.</title>
        <authorList>
            <consortium name="The Broad Institute Genomics Platform"/>
            <consortium name="The Broad Institute Genome Sequencing Center for Infectious Disease"/>
            <person name="Wu L."/>
            <person name="Ma J."/>
        </authorList>
    </citation>
    <scope>NUCLEOTIDE SEQUENCE [LARGE SCALE GENOMIC DNA]</scope>
    <source>
        <strain evidence="14">KCTC 52416</strain>
    </source>
</reference>
<dbReference type="EMBL" id="JBHRTA010000037">
    <property type="protein sequence ID" value="MFC3198460.1"/>
    <property type="molecule type" value="Genomic_DNA"/>
</dbReference>
<evidence type="ECO:0000256" key="11">
    <source>
        <dbReference type="RuleBase" id="RU004253"/>
    </source>
</evidence>
<evidence type="ECO:0000256" key="1">
    <source>
        <dbReference type="ARBA" id="ARBA00005165"/>
    </source>
</evidence>
<comment type="similarity">
    <text evidence="9 10">Belongs to the thiamine-phosphate synthase family.</text>
</comment>
<feature type="binding site" evidence="9">
    <location>
        <position position="67"/>
    </location>
    <ligand>
        <name>4-amino-2-methyl-5-(diphosphooxymethyl)pyrimidine</name>
        <dbReference type="ChEBI" id="CHEBI:57841"/>
    </ligand>
</feature>
<dbReference type="Gene3D" id="3.20.20.70">
    <property type="entry name" value="Aldolase class I"/>
    <property type="match status" value="1"/>
</dbReference>
<evidence type="ECO:0000256" key="10">
    <source>
        <dbReference type="RuleBase" id="RU003826"/>
    </source>
</evidence>
<accession>A0ABV7JNI0</accession>
<keyword evidence="14" id="KW-1185">Reference proteome</keyword>
<dbReference type="InterPro" id="IPR036206">
    <property type="entry name" value="ThiamineP_synth_sf"/>
</dbReference>
<dbReference type="NCBIfam" id="TIGR00693">
    <property type="entry name" value="thiE"/>
    <property type="match status" value="1"/>
</dbReference>
<evidence type="ECO:0000313" key="14">
    <source>
        <dbReference type="Proteomes" id="UP001595526"/>
    </source>
</evidence>
<evidence type="ECO:0000256" key="7">
    <source>
        <dbReference type="ARBA" id="ARBA00047851"/>
    </source>
</evidence>
<keyword evidence="2 9" id="KW-0808">Transferase</keyword>
<gene>
    <name evidence="9 13" type="primary">thiE</name>
    <name evidence="13" type="ORF">ACFOET_12620</name>
</gene>
<evidence type="ECO:0000256" key="8">
    <source>
        <dbReference type="ARBA" id="ARBA00047883"/>
    </source>
</evidence>
<dbReference type="Proteomes" id="UP001595526">
    <property type="component" value="Unassembled WGS sequence"/>
</dbReference>
<dbReference type="HAMAP" id="MF_00097">
    <property type="entry name" value="TMP_synthase"/>
    <property type="match status" value="1"/>
</dbReference>
<dbReference type="SUPFAM" id="SSF51391">
    <property type="entry name" value="Thiamin phosphate synthase"/>
    <property type="match status" value="1"/>
</dbReference>
<comment type="pathway">
    <text evidence="1 9 11">Cofactor biosynthesis; thiamine diphosphate biosynthesis; thiamine phosphate from 4-amino-2-methyl-5-diphosphomethylpyrimidine and 4-methyl-5-(2-phosphoethyl)-thiazole: step 1/1.</text>
</comment>
<evidence type="ECO:0000256" key="2">
    <source>
        <dbReference type="ARBA" id="ARBA00022679"/>
    </source>
</evidence>
<feature type="binding site" evidence="9">
    <location>
        <position position="87"/>
    </location>
    <ligand>
        <name>Mg(2+)</name>
        <dbReference type="ChEBI" id="CHEBI:18420"/>
    </ligand>
</feature>
<feature type="binding site" evidence="9">
    <location>
        <position position="135"/>
    </location>
    <ligand>
        <name>4-amino-2-methyl-5-(diphosphooxymethyl)pyrimidine</name>
        <dbReference type="ChEBI" id="CHEBI:57841"/>
    </ligand>
</feature>
<feature type="binding site" evidence="9">
    <location>
        <begin position="132"/>
        <end position="134"/>
    </location>
    <ligand>
        <name>2-[(2R,5Z)-2-carboxy-4-methylthiazol-5(2H)-ylidene]ethyl phosphate</name>
        <dbReference type="ChEBI" id="CHEBI:62899"/>
    </ligand>
</feature>
<evidence type="ECO:0000259" key="12">
    <source>
        <dbReference type="Pfam" id="PF02581"/>
    </source>
</evidence>
<dbReference type="GO" id="GO:0004789">
    <property type="term" value="F:thiamine-phosphate diphosphorylase activity"/>
    <property type="evidence" value="ECO:0007669"/>
    <property type="project" value="UniProtKB-EC"/>
</dbReference>
<comment type="cofactor">
    <cofactor evidence="9">
        <name>Mg(2+)</name>
        <dbReference type="ChEBI" id="CHEBI:18420"/>
    </cofactor>
    <text evidence="9">Binds 1 Mg(2+) ion per subunit.</text>
</comment>
<keyword evidence="3 9" id="KW-0479">Metal-binding</keyword>
<evidence type="ECO:0000313" key="13">
    <source>
        <dbReference type="EMBL" id="MFC3198460.1"/>
    </source>
</evidence>
<keyword evidence="5 9" id="KW-0784">Thiamine biosynthesis</keyword>
<dbReference type="PANTHER" id="PTHR20857:SF15">
    <property type="entry name" value="THIAMINE-PHOSPHATE SYNTHASE"/>
    <property type="match status" value="1"/>
</dbReference>
<evidence type="ECO:0000256" key="5">
    <source>
        <dbReference type="ARBA" id="ARBA00022977"/>
    </source>
</evidence>
<comment type="function">
    <text evidence="9">Condenses 4-methyl-5-(beta-hydroxyethyl)thiazole monophosphate (THZ-P) and 2-methyl-4-amino-5-hydroxymethyl pyrimidine pyrophosphate (HMP-PP) to form thiamine monophosphate (TMP).</text>
</comment>
<dbReference type="CDD" id="cd00564">
    <property type="entry name" value="TMP_TenI"/>
    <property type="match status" value="1"/>
</dbReference>
<name>A0ABV7JNI0_9SPHI</name>
<dbReference type="InterPro" id="IPR013785">
    <property type="entry name" value="Aldolase_TIM"/>
</dbReference>
<comment type="caution">
    <text evidence="13">The sequence shown here is derived from an EMBL/GenBank/DDBJ whole genome shotgun (WGS) entry which is preliminary data.</text>
</comment>
<comment type="catalytic activity">
    <reaction evidence="7 9 10">
        <text>2-(2-carboxy-4-methylthiazol-5-yl)ethyl phosphate + 4-amino-2-methyl-5-(diphosphooxymethyl)pyrimidine + 2 H(+) = thiamine phosphate + CO2 + diphosphate</text>
        <dbReference type="Rhea" id="RHEA:47848"/>
        <dbReference type="ChEBI" id="CHEBI:15378"/>
        <dbReference type="ChEBI" id="CHEBI:16526"/>
        <dbReference type="ChEBI" id="CHEBI:33019"/>
        <dbReference type="ChEBI" id="CHEBI:37575"/>
        <dbReference type="ChEBI" id="CHEBI:57841"/>
        <dbReference type="ChEBI" id="CHEBI:62890"/>
        <dbReference type="EC" id="2.5.1.3"/>
    </reaction>
</comment>
<organism evidence="13 14">
    <name type="scientific">Parapedobacter deserti</name>
    <dbReference type="NCBI Taxonomy" id="1912957"/>
    <lineage>
        <taxon>Bacteria</taxon>
        <taxon>Pseudomonadati</taxon>
        <taxon>Bacteroidota</taxon>
        <taxon>Sphingobacteriia</taxon>
        <taxon>Sphingobacteriales</taxon>
        <taxon>Sphingobacteriaceae</taxon>
        <taxon>Parapedobacter</taxon>
    </lineage>
</organism>
<comment type="caution">
    <text evidence="9">Lacks conserved residue(s) required for the propagation of feature annotation.</text>
</comment>
<evidence type="ECO:0000256" key="6">
    <source>
        <dbReference type="ARBA" id="ARBA00047334"/>
    </source>
</evidence>
<comment type="catalytic activity">
    <reaction evidence="6 9 10">
        <text>4-methyl-5-(2-phosphooxyethyl)-thiazole + 4-amino-2-methyl-5-(diphosphooxymethyl)pyrimidine + H(+) = thiamine phosphate + diphosphate</text>
        <dbReference type="Rhea" id="RHEA:22328"/>
        <dbReference type="ChEBI" id="CHEBI:15378"/>
        <dbReference type="ChEBI" id="CHEBI:33019"/>
        <dbReference type="ChEBI" id="CHEBI:37575"/>
        <dbReference type="ChEBI" id="CHEBI:57841"/>
        <dbReference type="ChEBI" id="CHEBI:58296"/>
        <dbReference type="EC" id="2.5.1.3"/>
    </reaction>
</comment>
<evidence type="ECO:0000256" key="4">
    <source>
        <dbReference type="ARBA" id="ARBA00022842"/>
    </source>
</evidence>
<dbReference type="InterPro" id="IPR034291">
    <property type="entry name" value="TMP_synthase"/>
</dbReference>
<comment type="catalytic activity">
    <reaction evidence="8 9 10">
        <text>2-[(2R,5Z)-2-carboxy-4-methylthiazol-5(2H)-ylidene]ethyl phosphate + 4-amino-2-methyl-5-(diphosphooxymethyl)pyrimidine + 2 H(+) = thiamine phosphate + CO2 + diphosphate</text>
        <dbReference type="Rhea" id="RHEA:47844"/>
        <dbReference type="ChEBI" id="CHEBI:15378"/>
        <dbReference type="ChEBI" id="CHEBI:16526"/>
        <dbReference type="ChEBI" id="CHEBI:33019"/>
        <dbReference type="ChEBI" id="CHEBI:37575"/>
        <dbReference type="ChEBI" id="CHEBI:57841"/>
        <dbReference type="ChEBI" id="CHEBI:62899"/>
        <dbReference type="EC" id="2.5.1.3"/>
    </reaction>
</comment>
<evidence type="ECO:0000256" key="3">
    <source>
        <dbReference type="ARBA" id="ARBA00022723"/>
    </source>
</evidence>
<feature type="domain" description="Thiamine phosphate synthase/TenI" evidence="12">
    <location>
        <begin position="17"/>
        <end position="191"/>
    </location>
</feature>
<feature type="binding site" evidence="9">
    <location>
        <position position="168"/>
    </location>
    <ligand>
        <name>2-[(2R,5Z)-2-carboxy-4-methylthiazol-5(2H)-ylidene]ethyl phosphate</name>
        <dbReference type="ChEBI" id="CHEBI:62899"/>
    </ligand>
</feature>
<dbReference type="PANTHER" id="PTHR20857">
    <property type="entry name" value="THIAMINE-PHOSPHATE PYROPHOSPHORYLASE"/>
    <property type="match status" value="1"/>
</dbReference>
<evidence type="ECO:0000256" key="9">
    <source>
        <dbReference type="HAMAP-Rule" id="MF_00097"/>
    </source>
</evidence>
<dbReference type="EC" id="2.5.1.3" evidence="9"/>
<dbReference type="RefSeq" id="WP_379023132.1">
    <property type="nucleotide sequence ID" value="NZ_JBHRTA010000037.1"/>
</dbReference>
<dbReference type="InterPro" id="IPR022998">
    <property type="entry name" value="ThiamineP_synth_TenI"/>
</dbReference>
<sequence length="223" mass="24356">MKKIDSFHYITHPLTDYPIARQVDDVCRCGCTWIQLRLKQSDTEERLDTALSVYPVLKRYNAKLIINDDVHVALAADADGVHIGARDMHPSDARHMLGPNKIIGCTANTLDDVLRLSQYDIDYIGVGPFRFTSTKEKLSPVLGREGIHRIVAAARIHGVCLPIIAIGGIMPRHIAAVMETGVHGIAVSGAICGADDPSAASQAIMKQLADYRSPTADHQSPKR</sequence>